<proteinExistence type="predicted"/>
<dbReference type="KEGG" id="blin:BLSMQ_2554"/>
<name>A0A1D7W5L5_BREAU</name>
<dbReference type="AlphaFoldDB" id="A0A1D7W5L5"/>
<feature type="compositionally biased region" description="Polar residues" evidence="1">
    <location>
        <begin position="48"/>
        <end position="68"/>
    </location>
</feature>
<evidence type="ECO:0000256" key="1">
    <source>
        <dbReference type="SAM" id="MobiDB-lite"/>
    </source>
</evidence>
<dbReference type="Proteomes" id="UP000094793">
    <property type="component" value="Chromosome"/>
</dbReference>
<evidence type="ECO:0000313" key="2">
    <source>
        <dbReference type="EMBL" id="AOP54260.1"/>
    </source>
</evidence>
<reference evidence="3" key="1">
    <citation type="submission" date="2016-09" db="EMBL/GenBank/DDBJ databases">
        <title>Complete Genome Sequence of Brevibacterium linens SMQ-1335.</title>
        <authorList>
            <person name="de Melo A.G."/>
            <person name="Labrie S.J."/>
            <person name="Dumaresq J."/>
            <person name="Roberts R.J."/>
            <person name="Tremblay D.M."/>
            <person name="Moineau S."/>
        </authorList>
    </citation>
    <scope>NUCLEOTIDE SEQUENCE [LARGE SCALE GENOMIC DNA]</scope>
    <source>
        <strain evidence="3">SMQ-1335</strain>
    </source>
</reference>
<accession>A0A1D7W5L5</accession>
<dbReference type="EMBL" id="CP017150">
    <property type="protein sequence ID" value="AOP54260.1"/>
    <property type="molecule type" value="Genomic_DNA"/>
</dbReference>
<feature type="region of interest" description="Disordered" evidence="1">
    <location>
        <begin position="43"/>
        <end position="68"/>
    </location>
</feature>
<gene>
    <name evidence="2" type="ORF">BLSMQ_2554</name>
</gene>
<sequence>MGEWHEISSAHGYLLGSDGKFPSRYLRNDAVVSDHTVIGEPGYGLKSYNMNDSNDQSGPQSSMKGMSS</sequence>
<organism evidence="2 3">
    <name type="scientific">Brevibacterium aurantiacum</name>
    <dbReference type="NCBI Taxonomy" id="273384"/>
    <lineage>
        <taxon>Bacteria</taxon>
        <taxon>Bacillati</taxon>
        <taxon>Actinomycetota</taxon>
        <taxon>Actinomycetes</taxon>
        <taxon>Micrococcales</taxon>
        <taxon>Brevibacteriaceae</taxon>
        <taxon>Brevibacterium</taxon>
    </lineage>
</organism>
<protein>
    <submittedName>
        <fullName evidence="2">Uncharacterized protein</fullName>
    </submittedName>
</protein>
<evidence type="ECO:0000313" key="3">
    <source>
        <dbReference type="Proteomes" id="UP000094793"/>
    </source>
</evidence>